<dbReference type="AlphaFoldDB" id="A0AAW2X7S1"/>
<dbReference type="EMBL" id="JACGWN010000005">
    <property type="protein sequence ID" value="KAL0448981.1"/>
    <property type="molecule type" value="Genomic_DNA"/>
</dbReference>
<feature type="region of interest" description="Disordered" evidence="1">
    <location>
        <begin position="235"/>
        <end position="272"/>
    </location>
</feature>
<feature type="compositionally biased region" description="Basic and acidic residues" evidence="1">
    <location>
        <begin position="1"/>
        <end position="11"/>
    </location>
</feature>
<accession>A0AAW2X7S1</accession>
<evidence type="ECO:0008006" key="3">
    <source>
        <dbReference type="Google" id="ProtNLM"/>
    </source>
</evidence>
<name>A0AAW2X7S1_9LAMI</name>
<evidence type="ECO:0000313" key="2">
    <source>
        <dbReference type="EMBL" id="KAL0448981.1"/>
    </source>
</evidence>
<proteinExistence type="predicted"/>
<reference evidence="2" key="1">
    <citation type="submission" date="2020-06" db="EMBL/GenBank/DDBJ databases">
        <authorList>
            <person name="Li T."/>
            <person name="Hu X."/>
            <person name="Zhang T."/>
            <person name="Song X."/>
            <person name="Zhang H."/>
            <person name="Dai N."/>
            <person name="Sheng W."/>
            <person name="Hou X."/>
            <person name="Wei L."/>
        </authorList>
    </citation>
    <scope>NUCLEOTIDE SEQUENCE</scope>
    <source>
        <strain evidence="2">KEN1</strain>
        <tissue evidence="2">Leaf</tissue>
    </source>
</reference>
<feature type="compositionally biased region" description="Basic and acidic residues" evidence="1">
    <location>
        <begin position="235"/>
        <end position="264"/>
    </location>
</feature>
<organism evidence="2">
    <name type="scientific">Sesamum latifolium</name>
    <dbReference type="NCBI Taxonomy" id="2727402"/>
    <lineage>
        <taxon>Eukaryota</taxon>
        <taxon>Viridiplantae</taxon>
        <taxon>Streptophyta</taxon>
        <taxon>Embryophyta</taxon>
        <taxon>Tracheophyta</taxon>
        <taxon>Spermatophyta</taxon>
        <taxon>Magnoliopsida</taxon>
        <taxon>eudicotyledons</taxon>
        <taxon>Gunneridae</taxon>
        <taxon>Pentapetalae</taxon>
        <taxon>asterids</taxon>
        <taxon>lamiids</taxon>
        <taxon>Lamiales</taxon>
        <taxon>Pedaliaceae</taxon>
        <taxon>Sesamum</taxon>
    </lineage>
</organism>
<protein>
    <recommendedName>
        <fullName evidence="3">Gag protein</fullName>
    </recommendedName>
</protein>
<evidence type="ECO:0000256" key="1">
    <source>
        <dbReference type="SAM" id="MobiDB-lite"/>
    </source>
</evidence>
<comment type="caution">
    <text evidence="2">The sequence shown here is derived from an EMBL/GenBank/DDBJ whole genome shotgun (WGS) entry which is preliminary data.</text>
</comment>
<gene>
    <name evidence="2" type="ORF">Slati_1454500</name>
</gene>
<feature type="region of interest" description="Disordered" evidence="1">
    <location>
        <begin position="1"/>
        <end position="76"/>
    </location>
</feature>
<sequence>MQTRSRARDLEANEEVMQEQNQGNREDLQTRGGGSLNQPPQAERGQENDRGGIRTSSGKSNRTLRSKQSKGTLPPVILPPVIFAEAEVPPPPPRIVSRGRMVPKICPLKNNMGVKPPHQEHPLREEGKKEIAWIGGRGERTKPSAIEGKTFPEFGMSPNVKQEQESLRDYVQRFLEVVLEVSHLNHELLASILQQGLRRGRFRESIAGKPPTTLDELLKRAAKYIRIEEALKPKVDTGNKRKTREGERKDPRREGLAEEQRHMPPDGFTKYTPLKAPRAAILTVAEQQGLV</sequence>
<reference evidence="2" key="2">
    <citation type="journal article" date="2024" name="Plant">
        <title>Genomic evolution and insights into agronomic trait innovations of Sesamum species.</title>
        <authorList>
            <person name="Miao H."/>
            <person name="Wang L."/>
            <person name="Qu L."/>
            <person name="Liu H."/>
            <person name="Sun Y."/>
            <person name="Le M."/>
            <person name="Wang Q."/>
            <person name="Wei S."/>
            <person name="Zheng Y."/>
            <person name="Lin W."/>
            <person name="Duan Y."/>
            <person name="Cao H."/>
            <person name="Xiong S."/>
            <person name="Wang X."/>
            <person name="Wei L."/>
            <person name="Li C."/>
            <person name="Ma Q."/>
            <person name="Ju M."/>
            <person name="Zhao R."/>
            <person name="Li G."/>
            <person name="Mu C."/>
            <person name="Tian Q."/>
            <person name="Mei H."/>
            <person name="Zhang T."/>
            <person name="Gao T."/>
            <person name="Zhang H."/>
        </authorList>
    </citation>
    <scope>NUCLEOTIDE SEQUENCE</scope>
    <source>
        <strain evidence="2">KEN1</strain>
    </source>
</reference>